<dbReference type="GO" id="GO:0006488">
    <property type="term" value="P:dolichol-linked oligosaccharide biosynthetic process"/>
    <property type="evidence" value="ECO:0007669"/>
    <property type="project" value="InterPro"/>
</dbReference>
<dbReference type="GO" id="GO:0016095">
    <property type="term" value="P:polyprenol catabolic process"/>
    <property type="evidence" value="ECO:0007669"/>
    <property type="project" value="TreeGrafter"/>
</dbReference>
<comment type="subcellular location">
    <subcellularLocation>
        <location evidence="1">Endomembrane system</location>
        <topology evidence="1">Multi-pass membrane protein</topology>
    </subcellularLocation>
</comment>
<evidence type="ECO:0000256" key="1">
    <source>
        <dbReference type="ARBA" id="ARBA00004127"/>
    </source>
</evidence>
<feature type="transmembrane region" description="Helical" evidence="5">
    <location>
        <begin position="151"/>
        <end position="169"/>
    </location>
</feature>
<feature type="transmembrane region" description="Helical" evidence="5">
    <location>
        <begin position="25"/>
        <end position="41"/>
    </location>
</feature>
<evidence type="ECO:0000256" key="2">
    <source>
        <dbReference type="ARBA" id="ARBA00022692"/>
    </source>
</evidence>
<dbReference type="InterPro" id="IPR001104">
    <property type="entry name" value="3-oxo-5_a-steroid_4-DH_C"/>
</dbReference>
<organism evidence="7 8">
    <name type="scientific">Plasmodium gonderi</name>
    <dbReference type="NCBI Taxonomy" id="77519"/>
    <lineage>
        <taxon>Eukaryota</taxon>
        <taxon>Sar</taxon>
        <taxon>Alveolata</taxon>
        <taxon>Apicomplexa</taxon>
        <taxon>Aconoidasida</taxon>
        <taxon>Haemosporida</taxon>
        <taxon>Plasmodiidae</taxon>
        <taxon>Plasmodium</taxon>
        <taxon>Plasmodium (Plasmodium)</taxon>
    </lineage>
</organism>
<evidence type="ECO:0000259" key="6">
    <source>
        <dbReference type="Pfam" id="PF02544"/>
    </source>
</evidence>
<dbReference type="OrthoDB" id="5788137at2759"/>
<dbReference type="GO" id="GO:0003865">
    <property type="term" value="F:3-oxo-5-alpha-steroid 4-dehydrogenase activity"/>
    <property type="evidence" value="ECO:0007669"/>
    <property type="project" value="TreeGrafter"/>
</dbReference>
<evidence type="ECO:0000256" key="4">
    <source>
        <dbReference type="ARBA" id="ARBA00023136"/>
    </source>
</evidence>
<feature type="transmembrane region" description="Helical" evidence="5">
    <location>
        <begin position="181"/>
        <end position="202"/>
    </location>
</feature>
<dbReference type="GeneID" id="39749264"/>
<dbReference type="Proteomes" id="UP000195521">
    <property type="component" value="Unassembled WGS sequence"/>
</dbReference>
<dbReference type="PROSITE" id="PS50244">
    <property type="entry name" value="S5A_REDUCTASE"/>
    <property type="match status" value="1"/>
</dbReference>
<keyword evidence="3 5" id="KW-1133">Transmembrane helix</keyword>
<dbReference type="InterPro" id="IPR039698">
    <property type="entry name" value="Dfg10/SRD5A3"/>
</dbReference>
<dbReference type="GO" id="GO:0005783">
    <property type="term" value="C:endoplasmic reticulum"/>
    <property type="evidence" value="ECO:0007669"/>
    <property type="project" value="TreeGrafter"/>
</dbReference>
<dbReference type="UniPathway" id="UPA00378"/>
<evidence type="ECO:0000256" key="3">
    <source>
        <dbReference type="ARBA" id="ARBA00022989"/>
    </source>
</evidence>
<comment type="caution">
    <text evidence="7">The sequence shown here is derived from an EMBL/GenBank/DDBJ whole genome shotgun (WGS) entry which is preliminary data.</text>
</comment>
<protein>
    <submittedName>
        <fullName evidence="7">Polyprenol reductase</fullName>
    </submittedName>
</protein>
<keyword evidence="2 5" id="KW-0812">Transmembrane</keyword>
<evidence type="ECO:0000313" key="8">
    <source>
        <dbReference type="Proteomes" id="UP000195521"/>
    </source>
</evidence>
<dbReference type="OMA" id="WSLHGKN"/>
<reference evidence="8" key="1">
    <citation type="submission" date="2017-04" db="EMBL/GenBank/DDBJ databases">
        <title>Plasmodium gonderi genome.</title>
        <authorList>
            <person name="Arisue N."/>
            <person name="Honma H."/>
            <person name="Kawai S."/>
            <person name="Tougan T."/>
            <person name="Tanabe K."/>
            <person name="Horii T."/>
        </authorList>
    </citation>
    <scope>NUCLEOTIDE SEQUENCE [LARGE SCALE GENOMIC DNA]</scope>
    <source>
        <strain evidence="8">ATCC 30045</strain>
    </source>
</reference>
<accession>A0A1Y1JMS5</accession>
<keyword evidence="8" id="KW-1185">Reference proteome</keyword>
<dbReference type="PANTHER" id="PTHR14624">
    <property type="entry name" value="DFG10 PROTEIN"/>
    <property type="match status" value="1"/>
</dbReference>
<dbReference type="RefSeq" id="XP_028545116.1">
    <property type="nucleotide sequence ID" value="XM_028689315.1"/>
</dbReference>
<feature type="transmembrane region" description="Helical" evidence="5">
    <location>
        <begin position="252"/>
        <end position="274"/>
    </location>
</feature>
<evidence type="ECO:0000256" key="5">
    <source>
        <dbReference type="SAM" id="Phobius"/>
    </source>
</evidence>
<feature type="domain" description="3-oxo-5-alpha-steroid 4-dehydrogenase C-terminal" evidence="6">
    <location>
        <begin position="166"/>
        <end position="293"/>
    </location>
</feature>
<evidence type="ECO:0000313" key="7">
    <source>
        <dbReference type="EMBL" id="GAW82527.1"/>
    </source>
</evidence>
<name>A0A1Y1JMS5_PLAGO</name>
<gene>
    <name evidence="7" type="ORF">PGO_125250</name>
</gene>
<dbReference type="AlphaFoldDB" id="A0A1Y1JMS5"/>
<proteinExistence type="predicted"/>
<dbReference type="EMBL" id="BDQF01000013">
    <property type="protein sequence ID" value="GAW82527.1"/>
    <property type="molecule type" value="Genomic_DNA"/>
</dbReference>
<dbReference type="Pfam" id="PF02544">
    <property type="entry name" value="Steroid_dh"/>
    <property type="match status" value="1"/>
</dbReference>
<keyword evidence="4 5" id="KW-0472">Membrane</keyword>
<sequence length="293" mass="34408">MNIWCSVISLLYAIGEKGNHRIIFLVYYAIGILILILSFYFKSINTWALHGKNLYMRAQKDETKTKSAFSKFKKKIDDTIISKKYFKHFYVVGLVVNSLLLVHDLSQCSKIEKNALDCTSVTNVLLQIQLVRRLFEQLFIVRTTPKSAMHIFSYILGVTFYVVAPFSIYNNDRKKYTLVELYPVTLFLLGTLIQHDTHLRLAKLRPKEEKKIYSPYKVPNGGFFYLVSCPHYFAEILIYLSFLLLNPNLINLLNYTFVLLMLIKNGIQTHNWYLETARKEYPKQRRVIFPYIL</sequence>
<feature type="transmembrane region" description="Helical" evidence="5">
    <location>
        <begin position="223"/>
        <end position="246"/>
    </location>
</feature>
<dbReference type="PANTHER" id="PTHR14624:SF0">
    <property type="entry name" value="POLYPRENOL REDUCTASE"/>
    <property type="match status" value="1"/>
</dbReference>